<keyword evidence="4 12" id="KW-0548">Nucleotidyltransferase</keyword>
<dbReference type="PROSITE" id="PS50880">
    <property type="entry name" value="TOPRIM"/>
    <property type="match status" value="1"/>
</dbReference>
<dbReference type="InterPro" id="IPR006171">
    <property type="entry name" value="TOPRIM_dom"/>
</dbReference>
<dbReference type="PANTHER" id="PTHR30313">
    <property type="entry name" value="DNA PRIMASE"/>
    <property type="match status" value="1"/>
</dbReference>
<keyword evidence="7 12" id="KW-0863">Zinc-finger</keyword>
<comment type="cofactor">
    <cofactor evidence="12 13 14">
        <name>Zn(2+)</name>
        <dbReference type="ChEBI" id="CHEBI:29105"/>
    </cofactor>
    <text evidence="12 13 14">Binds 1 zinc ion per monomer.</text>
</comment>
<dbReference type="Proteomes" id="UP000481327">
    <property type="component" value="Unassembled WGS sequence"/>
</dbReference>
<dbReference type="EMBL" id="WIOL01000001">
    <property type="protein sequence ID" value="MQT16330.1"/>
    <property type="molecule type" value="Genomic_DNA"/>
</dbReference>
<feature type="zinc finger region" description="CHC2-type" evidence="12 14">
    <location>
        <begin position="38"/>
        <end position="62"/>
    </location>
</feature>
<dbReference type="EC" id="2.7.7.101" evidence="12"/>
<organism evidence="16 17">
    <name type="scientific">Sandarakinorhabdus fusca</name>
    <dbReference type="NCBI Taxonomy" id="1439888"/>
    <lineage>
        <taxon>Bacteria</taxon>
        <taxon>Pseudomonadati</taxon>
        <taxon>Pseudomonadota</taxon>
        <taxon>Alphaproteobacteria</taxon>
        <taxon>Sphingomonadales</taxon>
        <taxon>Sphingosinicellaceae</taxon>
        <taxon>Sandarakinorhabdus</taxon>
    </lineage>
</organism>
<dbReference type="Pfam" id="PF13662">
    <property type="entry name" value="Toprim_4"/>
    <property type="match status" value="1"/>
</dbReference>
<dbReference type="Gene3D" id="3.40.1360.10">
    <property type="match status" value="1"/>
</dbReference>
<evidence type="ECO:0000313" key="16">
    <source>
        <dbReference type="EMBL" id="MQT16330.1"/>
    </source>
</evidence>
<evidence type="ECO:0000256" key="10">
    <source>
        <dbReference type="ARBA" id="ARBA00023125"/>
    </source>
</evidence>
<evidence type="ECO:0000256" key="9">
    <source>
        <dbReference type="ARBA" id="ARBA00022842"/>
    </source>
</evidence>
<dbReference type="HAMAP" id="MF_00974">
    <property type="entry name" value="DNA_primase_DnaG"/>
    <property type="match status" value="1"/>
</dbReference>
<dbReference type="InterPro" id="IPR030846">
    <property type="entry name" value="DnaG_bac"/>
</dbReference>
<dbReference type="SUPFAM" id="SSF57783">
    <property type="entry name" value="Zinc beta-ribbon"/>
    <property type="match status" value="1"/>
</dbReference>
<dbReference type="AlphaFoldDB" id="A0A7C9GNZ6"/>
<feature type="domain" description="Toprim" evidence="15">
    <location>
        <begin position="253"/>
        <end position="335"/>
    </location>
</feature>
<dbReference type="GO" id="GO:0006269">
    <property type="term" value="P:DNA replication, synthesis of primer"/>
    <property type="evidence" value="ECO:0007669"/>
    <property type="project" value="UniProtKB-UniRule"/>
</dbReference>
<comment type="catalytic activity">
    <reaction evidence="12">
        <text>ssDNA + n NTP = ssDNA/pppN(pN)n-1 hybrid + (n-1) diphosphate.</text>
        <dbReference type="EC" id="2.7.7.101"/>
    </reaction>
</comment>
<dbReference type="InterPro" id="IPR036977">
    <property type="entry name" value="DNA_primase_Znf_CHC2"/>
</dbReference>
<dbReference type="Gene3D" id="3.90.580.10">
    <property type="entry name" value="Zinc finger, CHC2-type domain"/>
    <property type="match status" value="1"/>
</dbReference>
<dbReference type="GO" id="GO:0003677">
    <property type="term" value="F:DNA binding"/>
    <property type="evidence" value="ECO:0007669"/>
    <property type="project" value="UniProtKB-KW"/>
</dbReference>
<dbReference type="GO" id="GO:0003899">
    <property type="term" value="F:DNA-directed RNA polymerase activity"/>
    <property type="evidence" value="ECO:0007669"/>
    <property type="project" value="UniProtKB-UniRule"/>
</dbReference>
<name>A0A7C9GNZ6_9SPHN</name>
<dbReference type="GO" id="GO:0000428">
    <property type="term" value="C:DNA-directed RNA polymerase complex"/>
    <property type="evidence" value="ECO:0007669"/>
    <property type="project" value="UniProtKB-KW"/>
</dbReference>
<evidence type="ECO:0000256" key="2">
    <source>
        <dbReference type="ARBA" id="ARBA00022515"/>
    </source>
</evidence>
<dbReference type="InterPro" id="IPR002694">
    <property type="entry name" value="Znf_CHC2"/>
</dbReference>
<dbReference type="SMART" id="SM00400">
    <property type="entry name" value="ZnF_CHCC"/>
    <property type="match status" value="1"/>
</dbReference>
<dbReference type="InterPro" id="IPR050219">
    <property type="entry name" value="DnaG_primase"/>
</dbReference>
<proteinExistence type="inferred from homology"/>
<keyword evidence="8 12" id="KW-0862">Zinc</keyword>
<keyword evidence="3 12" id="KW-0808">Transferase</keyword>
<evidence type="ECO:0000256" key="7">
    <source>
        <dbReference type="ARBA" id="ARBA00022771"/>
    </source>
</evidence>
<dbReference type="PANTHER" id="PTHR30313:SF2">
    <property type="entry name" value="DNA PRIMASE"/>
    <property type="match status" value="1"/>
</dbReference>
<dbReference type="FunFam" id="3.90.580.10:FF:000001">
    <property type="entry name" value="DNA primase"/>
    <property type="match status" value="1"/>
</dbReference>
<dbReference type="GO" id="GO:0005737">
    <property type="term" value="C:cytoplasm"/>
    <property type="evidence" value="ECO:0007669"/>
    <property type="project" value="TreeGrafter"/>
</dbReference>
<comment type="similarity">
    <text evidence="12 13">Belongs to the DnaG primase family.</text>
</comment>
<keyword evidence="17" id="KW-1185">Reference proteome</keyword>
<evidence type="ECO:0000256" key="5">
    <source>
        <dbReference type="ARBA" id="ARBA00022705"/>
    </source>
</evidence>
<comment type="domain">
    <text evidence="12">Contains an N-terminal zinc-binding domain, a central core domain that contains the primase activity, and a C-terminal DnaB-binding domain.</text>
</comment>
<keyword evidence="2 12" id="KW-0639">Primosome</keyword>
<evidence type="ECO:0000256" key="12">
    <source>
        <dbReference type="HAMAP-Rule" id="MF_00974"/>
    </source>
</evidence>
<dbReference type="GO" id="GO:0008270">
    <property type="term" value="F:zinc ion binding"/>
    <property type="evidence" value="ECO:0007669"/>
    <property type="project" value="UniProtKB-UniRule"/>
</dbReference>
<dbReference type="SUPFAM" id="SSF56731">
    <property type="entry name" value="DNA primase core"/>
    <property type="match status" value="1"/>
</dbReference>
<evidence type="ECO:0000256" key="13">
    <source>
        <dbReference type="PIRNR" id="PIRNR002811"/>
    </source>
</evidence>
<dbReference type="InterPro" id="IPR013264">
    <property type="entry name" value="DNAG_N"/>
</dbReference>
<dbReference type="InterPro" id="IPR034151">
    <property type="entry name" value="TOPRIM_DnaG_bac"/>
</dbReference>
<accession>A0A7C9GNZ6</accession>
<keyword evidence="11 12" id="KW-0804">Transcription</keyword>
<dbReference type="Pfam" id="PF01807">
    <property type="entry name" value="Zn_ribbon_DnaG"/>
    <property type="match status" value="1"/>
</dbReference>
<dbReference type="GO" id="GO:1990077">
    <property type="term" value="C:primosome complex"/>
    <property type="evidence" value="ECO:0007669"/>
    <property type="project" value="UniProtKB-KW"/>
</dbReference>
<dbReference type="FunFam" id="3.40.1360.10:FF:000002">
    <property type="entry name" value="DNA primase"/>
    <property type="match status" value="1"/>
</dbReference>
<dbReference type="InterPro" id="IPR006295">
    <property type="entry name" value="DNA_primase_DnaG"/>
</dbReference>
<dbReference type="OrthoDB" id="9803773at2"/>
<keyword evidence="9" id="KW-0460">Magnesium</keyword>
<dbReference type="CDD" id="cd03364">
    <property type="entry name" value="TOPRIM_DnaG_primases"/>
    <property type="match status" value="1"/>
</dbReference>
<evidence type="ECO:0000256" key="3">
    <source>
        <dbReference type="ARBA" id="ARBA00022679"/>
    </source>
</evidence>
<dbReference type="InterPro" id="IPR037068">
    <property type="entry name" value="DNA_primase_core_N_sf"/>
</dbReference>
<comment type="caution">
    <text evidence="16">The sequence shown here is derived from an EMBL/GenBank/DDBJ whole genome shotgun (WGS) entry which is preliminary data.</text>
</comment>
<keyword evidence="10 12" id="KW-0238">DNA-binding</keyword>
<comment type="function">
    <text evidence="12 13">RNA polymerase that catalyzes the synthesis of short RNA molecules used as primers for DNA polymerase during DNA replication.</text>
</comment>
<evidence type="ECO:0000256" key="8">
    <source>
        <dbReference type="ARBA" id="ARBA00022833"/>
    </source>
</evidence>
<evidence type="ECO:0000313" key="17">
    <source>
        <dbReference type="Proteomes" id="UP000481327"/>
    </source>
</evidence>
<evidence type="ECO:0000256" key="14">
    <source>
        <dbReference type="PIRSR" id="PIRSR002811-1"/>
    </source>
</evidence>
<evidence type="ECO:0000256" key="4">
    <source>
        <dbReference type="ARBA" id="ARBA00022695"/>
    </source>
</evidence>
<evidence type="ECO:0000256" key="1">
    <source>
        <dbReference type="ARBA" id="ARBA00022478"/>
    </source>
</evidence>
<gene>
    <name evidence="12" type="primary">dnaG</name>
    <name evidence="16" type="ORF">F3168_03545</name>
</gene>
<protein>
    <recommendedName>
        <fullName evidence="12 13">DNA primase</fullName>
        <ecNumber evidence="12">2.7.7.101</ecNumber>
    </recommendedName>
</protein>
<keyword evidence="6 12" id="KW-0479">Metal-binding</keyword>
<dbReference type="SMART" id="SM00493">
    <property type="entry name" value="TOPRIM"/>
    <property type="match status" value="1"/>
</dbReference>
<comment type="subunit">
    <text evidence="12">Monomer. Interacts with DnaB.</text>
</comment>
<reference evidence="16 17" key="1">
    <citation type="submission" date="2019-09" db="EMBL/GenBank/DDBJ databases">
        <title>Polymorphobacter sp. isolated from a lake in China.</title>
        <authorList>
            <person name="Liu Z."/>
        </authorList>
    </citation>
    <scope>NUCLEOTIDE SEQUENCE [LARGE SCALE GENOMIC DNA]</scope>
    <source>
        <strain evidence="16 17">D40P</strain>
    </source>
</reference>
<dbReference type="RefSeq" id="WP_152577076.1">
    <property type="nucleotide sequence ID" value="NZ_JAATJI010000001.1"/>
</dbReference>
<evidence type="ECO:0000256" key="6">
    <source>
        <dbReference type="ARBA" id="ARBA00022723"/>
    </source>
</evidence>
<keyword evidence="1 12" id="KW-0240">DNA-directed RNA polymerase</keyword>
<dbReference type="PIRSF" id="PIRSF002811">
    <property type="entry name" value="DnaG"/>
    <property type="match status" value="1"/>
</dbReference>
<keyword evidence="5 12" id="KW-0235">DNA replication</keyword>
<dbReference type="NCBIfam" id="TIGR01391">
    <property type="entry name" value="dnaG"/>
    <property type="match status" value="1"/>
</dbReference>
<evidence type="ECO:0000256" key="11">
    <source>
        <dbReference type="ARBA" id="ARBA00023163"/>
    </source>
</evidence>
<evidence type="ECO:0000259" key="15">
    <source>
        <dbReference type="PROSITE" id="PS50880"/>
    </source>
</evidence>
<sequence>MSLPPAFLDELRARVALSPVVGRRVKLTRAGREWKGCCPFHNEKTPSFYVNDDKGFYHCFGCGAHGDVIRFLTEQEGLGFIDAVKQLAAQAGMEVPADSPAARERAEVNDTLQSLAGRAAEWFQAQLRSPAGAEARAYLERRGVTPALVRDFALGFAPDSRTALKSALKDAGEDRLVEAGLLGRADSGDTYDRFRGRLMFPIRDRRGRVTGFGGRALGDVQPKYLNSADGPLFDKGRLLYNLDRAGPAGRKAGRLVVVEGYMDVIGVAGAGIAELVAPLGTAMTEEQLALAWRVVDEPTLCFDGDGAGQRAALRAAVRALPLLAPGKSLRIATLPPGEDPDDLVKRGGAAAFGAVLDAAVPLIDFLWASEVTGGDTSTPERRALVRQHLKAHSDSIADASVRALYAAEFAARFDAMFLARPQRPQREFTPFKPGTAWVPPRSGASAALKARPRAGDAAQETAAILLGLLTYPALADRHGEALAALPLPDPRQAALCNAILAILSARPHLESAALAHELGTEGLGASIDQLRASNRLRFSFTGTRADADVAAHDFAVLVDTILARGRVESELAAVTARLKVTLSEADFERQQALRAERVEIDEAMMRLAESRRDD</sequence>
<dbReference type="Gene3D" id="3.90.980.10">
    <property type="entry name" value="DNA primase, catalytic core, N-terminal domain"/>
    <property type="match status" value="1"/>
</dbReference>
<dbReference type="Pfam" id="PF08275">
    <property type="entry name" value="DNAG_N"/>
    <property type="match status" value="1"/>
</dbReference>